<dbReference type="InterPro" id="IPR003599">
    <property type="entry name" value="Ig_sub"/>
</dbReference>
<dbReference type="AlphaFoldDB" id="A0A1S2VD11"/>
<feature type="signal peptide" evidence="3">
    <location>
        <begin position="1"/>
        <end position="20"/>
    </location>
</feature>
<gene>
    <name evidence="5" type="ORF">BLX24_23805</name>
</gene>
<dbReference type="PANTHER" id="PTHR11481">
    <property type="entry name" value="IMMUNOGLOBULIN FC RECEPTOR"/>
    <property type="match status" value="1"/>
</dbReference>
<feature type="domain" description="Ig-like" evidence="4">
    <location>
        <begin position="292"/>
        <end position="376"/>
    </location>
</feature>
<dbReference type="PROSITE" id="PS50835">
    <property type="entry name" value="IG_LIKE"/>
    <property type="match status" value="2"/>
</dbReference>
<dbReference type="InterPro" id="IPR036179">
    <property type="entry name" value="Ig-like_dom_sf"/>
</dbReference>
<evidence type="ECO:0000256" key="1">
    <source>
        <dbReference type="ARBA" id="ARBA00022729"/>
    </source>
</evidence>
<dbReference type="InterPro" id="IPR050488">
    <property type="entry name" value="Ig_Fc_receptor"/>
</dbReference>
<dbReference type="OrthoDB" id="904877at2"/>
<keyword evidence="2" id="KW-1015">Disulfide bond</keyword>
<feature type="domain" description="Ig-like" evidence="4">
    <location>
        <begin position="377"/>
        <end position="459"/>
    </location>
</feature>
<dbReference type="GO" id="GO:0004888">
    <property type="term" value="F:transmembrane signaling receptor activity"/>
    <property type="evidence" value="ECO:0007669"/>
    <property type="project" value="TreeGrafter"/>
</dbReference>
<evidence type="ECO:0000259" key="4">
    <source>
        <dbReference type="PROSITE" id="PS50835"/>
    </source>
</evidence>
<organism evidence="5 6">
    <name type="scientific">Arsenicibacter rosenii</name>
    <dbReference type="NCBI Taxonomy" id="1750698"/>
    <lineage>
        <taxon>Bacteria</taxon>
        <taxon>Pseudomonadati</taxon>
        <taxon>Bacteroidota</taxon>
        <taxon>Cytophagia</taxon>
        <taxon>Cytophagales</taxon>
        <taxon>Spirosomataceae</taxon>
        <taxon>Arsenicibacter</taxon>
    </lineage>
</organism>
<evidence type="ECO:0000256" key="2">
    <source>
        <dbReference type="ARBA" id="ARBA00023157"/>
    </source>
</evidence>
<reference evidence="5 6" key="1">
    <citation type="submission" date="2016-10" db="EMBL/GenBank/DDBJ databases">
        <title>Arsenicibacter rosenii gen. nov., sp. nov., an efficient arsenic-methylating bacterium isolated from an arsenic-contaminated paddy soil.</title>
        <authorList>
            <person name="Huang K."/>
        </authorList>
    </citation>
    <scope>NUCLEOTIDE SEQUENCE [LARGE SCALE GENOMIC DNA]</scope>
    <source>
        <strain evidence="5 6">SM-1</strain>
    </source>
</reference>
<dbReference type="InterPro" id="IPR013783">
    <property type="entry name" value="Ig-like_fold"/>
</dbReference>
<dbReference type="GO" id="GO:0007166">
    <property type="term" value="P:cell surface receptor signaling pathway"/>
    <property type="evidence" value="ECO:0007669"/>
    <property type="project" value="TreeGrafter"/>
</dbReference>
<keyword evidence="1 3" id="KW-0732">Signal</keyword>
<evidence type="ECO:0000313" key="6">
    <source>
        <dbReference type="Proteomes" id="UP000181790"/>
    </source>
</evidence>
<evidence type="ECO:0000256" key="3">
    <source>
        <dbReference type="SAM" id="SignalP"/>
    </source>
</evidence>
<dbReference type="GO" id="GO:0006955">
    <property type="term" value="P:immune response"/>
    <property type="evidence" value="ECO:0007669"/>
    <property type="project" value="TreeGrafter"/>
</dbReference>
<proteinExistence type="predicted"/>
<keyword evidence="6" id="KW-1185">Reference proteome</keyword>
<comment type="caution">
    <text evidence="5">The sequence shown here is derived from an EMBL/GenBank/DDBJ whole genome shotgun (WGS) entry which is preliminary data.</text>
</comment>
<evidence type="ECO:0000313" key="5">
    <source>
        <dbReference type="EMBL" id="OIN56657.1"/>
    </source>
</evidence>
<dbReference type="Gene3D" id="2.60.40.10">
    <property type="entry name" value="Immunoglobulins"/>
    <property type="match status" value="2"/>
</dbReference>
<dbReference type="GO" id="GO:0009897">
    <property type="term" value="C:external side of plasma membrane"/>
    <property type="evidence" value="ECO:0007669"/>
    <property type="project" value="TreeGrafter"/>
</dbReference>
<dbReference type="Proteomes" id="UP000181790">
    <property type="component" value="Unassembled WGS sequence"/>
</dbReference>
<dbReference type="InterPro" id="IPR007110">
    <property type="entry name" value="Ig-like_dom"/>
</dbReference>
<dbReference type="PANTHER" id="PTHR11481:SF60">
    <property type="entry name" value="IG-LIKE DOMAIN-CONTAINING PROTEIN"/>
    <property type="match status" value="1"/>
</dbReference>
<feature type="chain" id="PRO_5010324236" description="Ig-like domain-containing protein" evidence="3">
    <location>
        <begin position="21"/>
        <end position="628"/>
    </location>
</feature>
<dbReference type="RefSeq" id="WP_071505729.1">
    <property type="nucleotide sequence ID" value="NZ_MORL01000020.1"/>
</dbReference>
<dbReference type="SMART" id="SM00409">
    <property type="entry name" value="IG"/>
    <property type="match status" value="3"/>
</dbReference>
<dbReference type="EMBL" id="MORL01000020">
    <property type="protein sequence ID" value="OIN56657.1"/>
    <property type="molecule type" value="Genomic_DNA"/>
</dbReference>
<sequence>MKHFLLFFCLLLLPAVQAVAQVVNQGILYIGNTGIVSSGESLTNTGQLTLNGQLALKASFTDAGSLTSAQGQLRLYGTTSQTLTSPTAITVSSLTVSNSASGTAVYLQTPLWVTQSASFSTGIVKTDATNLLVFADNAQSSGVSNAAHVAGPVRKIGDDSFTFPLGNGTASRPAQLTVQGSTTDTYTAHYVQNVPPNNSSLLCLSAISGQEYWQIDHTTGSGSAVVGLPNQNVATSNLSLNSPTLRVAVYTGSQWTALSRERNGGITGNVVVSDGATNLSGLFTLANAFDVPGITGQLPSGTLVCAGTNLTVPVTVTGTNGSTTYQWYKDGVSLSTQTSATLNLTSLSVASGGSYSLVITGGCSSITSTAFSLTVSEAVAILQQPIAGTALCTGQRLSLPVSVSGAGASYLWYKNGNPLNTQTGATLTLNPLTLTDAGSYALVITGGCNSVTANAFSLSVNQTPVVTVSPASTTISGGQSVTLSAQGADSFLWSTNATSTSIVVSPTQPTTYTVTGTSNGCPAFATAAVTVNCTQVTAQANAITITGTLGPGNCAVQLSGSGTGTSFVTQGPGGYIFSTVYRKPGTYTLSPLNITKPGTYTFTASFRNACGYESTDTRTFIVGGTACP</sequence>
<name>A0A1S2VD11_9BACT</name>
<dbReference type="SUPFAM" id="SSF48726">
    <property type="entry name" value="Immunoglobulin"/>
    <property type="match status" value="2"/>
</dbReference>
<protein>
    <recommendedName>
        <fullName evidence="4">Ig-like domain-containing protein</fullName>
    </recommendedName>
</protein>
<accession>A0A1S2VD11</accession>